<comment type="caution">
    <text evidence="1">The sequence shown here is derived from an EMBL/GenBank/DDBJ whole genome shotgun (WGS) entry which is preliminary data.</text>
</comment>
<dbReference type="Proteomes" id="UP001523216">
    <property type="component" value="Unassembled WGS sequence"/>
</dbReference>
<reference evidence="1 2" key="1">
    <citation type="submission" date="2022-06" db="EMBL/GenBank/DDBJ databases">
        <title>Actinoplanes abujensis sp. nov., isolated from Nigerian arid soil.</title>
        <authorList>
            <person name="Ding P."/>
        </authorList>
    </citation>
    <scope>NUCLEOTIDE SEQUENCE [LARGE SCALE GENOMIC DNA]</scope>
    <source>
        <strain evidence="2">TRM88002</strain>
    </source>
</reference>
<protein>
    <submittedName>
        <fullName evidence="1">V-type ATPase subunit</fullName>
    </submittedName>
</protein>
<evidence type="ECO:0000313" key="1">
    <source>
        <dbReference type="EMBL" id="MCM4084360.1"/>
    </source>
</evidence>
<gene>
    <name evidence="1" type="ORF">LXN57_43185</name>
</gene>
<sequence>MTAGWVAGSVRATAMARRRLGAVAARELATCPGLPAALEVLARSPYGRDVGPADTLASAERAVEATTLWNLRVLAGWLPAEGAGLFRLLAGWFEIANIDEHLSGFAADPLEAGVPPFRLGSLATAWPRLSRTSSPAELRAALAASAWGDPGADTHRAISTWLRISWATRVSADIEPARPWAAGAVALLVARELVATGNPRPGVGTAAVIGRLLGAGWSGATGLADLARRLPVSARWALDEVTDPSDLWLAEIRWWARLRRDGTALALHPAFGRRRPLGAAVVLAADAWLVTAALELAARGGADREVWDALA</sequence>
<keyword evidence="2" id="KW-1185">Reference proteome</keyword>
<name>A0ABT0YEY8_9ACTN</name>
<accession>A0ABT0YEY8</accession>
<proteinExistence type="predicted"/>
<dbReference type="EMBL" id="JAMQOL010000076">
    <property type="protein sequence ID" value="MCM4084360.1"/>
    <property type="molecule type" value="Genomic_DNA"/>
</dbReference>
<dbReference type="RefSeq" id="WP_251804113.1">
    <property type="nucleotide sequence ID" value="NZ_JAMQOL010000076.1"/>
</dbReference>
<evidence type="ECO:0000313" key="2">
    <source>
        <dbReference type="Proteomes" id="UP001523216"/>
    </source>
</evidence>
<organism evidence="1 2">
    <name type="scientific">Paractinoplanes hotanensis</name>
    <dbReference type="NCBI Taxonomy" id="2906497"/>
    <lineage>
        <taxon>Bacteria</taxon>
        <taxon>Bacillati</taxon>
        <taxon>Actinomycetota</taxon>
        <taxon>Actinomycetes</taxon>
        <taxon>Micromonosporales</taxon>
        <taxon>Micromonosporaceae</taxon>
        <taxon>Paractinoplanes</taxon>
    </lineage>
</organism>